<dbReference type="InterPro" id="IPR022996">
    <property type="entry name" value="UPF0310"/>
</dbReference>
<evidence type="ECO:0000256" key="1">
    <source>
        <dbReference type="HAMAP-Rule" id="MF_00771"/>
    </source>
</evidence>
<evidence type="ECO:0000313" key="4">
    <source>
        <dbReference type="Proteomes" id="UP000255265"/>
    </source>
</evidence>
<name>A0A370FFW4_9BURK</name>
<dbReference type="InterPro" id="IPR015947">
    <property type="entry name" value="PUA-like_sf"/>
</dbReference>
<protein>
    <recommendedName>
        <fullName evidence="1">UPF0310 protein DFR41_104367</fullName>
    </recommendedName>
</protein>
<dbReference type="Pfam" id="PF01878">
    <property type="entry name" value="EVE"/>
    <property type="match status" value="1"/>
</dbReference>
<dbReference type="Gene3D" id="3.10.590.10">
    <property type="entry name" value="ph1033 like domains"/>
    <property type="match status" value="1"/>
</dbReference>
<dbReference type="AlphaFoldDB" id="A0A370FFW4"/>
<dbReference type="STRING" id="433924.NS331_03350"/>
<gene>
    <name evidence="3" type="ORF">DFR41_104367</name>
</gene>
<keyword evidence="4" id="KW-1185">Reference proteome</keyword>
<evidence type="ECO:0000313" key="3">
    <source>
        <dbReference type="EMBL" id="RDI25307.1"/>
    </source>
</evidence>
<proteinExistence type="inferred from homology"/>
<comment type="caution">
    <text evidence="3">The sequence shown here is derived from an EMBL/GenBank/DDBJ whole genome shotgun (WGS) entry which is preliminary data.</text>
</comment>
<organism evidence="3 4">
    <name type="scientific">Pseudacidovorax intermedius</name>
    <dbReference type="NCBI Taxonomy" id="433924"/>
    <lineage>
        <taxon>Bacteria</taxon>
        <taxon>Pseudomonadati</taxon>
        <taxon>Pseudomonadota</taxon>
        <taxon>Betaproteobacteria</taxon>
        <taxon>Burkholderiales</taxon>
        <taxon>Comamonadaceae</taxon>
        <taxon>Pseudacidovorax</taxon>
    </lineage>
</organism>
<dbReference type="EMBL" id="QQAV01000004">
    <property type="protein sequence ID" value="RDI25307.1"/>
    <property type="molecule type" value="Genomic_DNA"/>
</dbReference>
<comment type="similarity">
    <text evidence="1">Belongs to the UPF0310 family.</text>
</comment>
<dbReference type="CDD" id="cd21132">
    <property type="entry name" value="EVE-like"/>
    <property type="match status" value="1"/>
</dbReference>
<dbReference type="NCBIfam" id="NF002616">
    <property type="entry name" value="PRK02268.1-2"/>
    <property type="match status" value="1"/>
</dbReference>
<dbReference type="Proteomes" id="UP000255265">
    <property type="component" value="Unassembled WGS sequence"/>
</dbReference>
<dbReference type="HAMAP" id="MF_00771">
    <property type="entry name" value="UPF0310"/>
    <property type="match status" value="1"/>
</dbReference>
<sequence>MPPPPFGLLMPPCSASARPARHWIAVASAEHARLGRDHRPAGFMQVCHGRVAPLRRLAAGDCVAYYAPSERFGTRDRLQAFVSVGTVAPSAPYQADMGAGFVPWRRDMHYAEACEVPIAGVMDELDFTRDRRGWGYKLRFGLFEISADDMRRIADAMQARLPIADAA</sequence>
<feature type="domain" description="EVE" evidence="2">
    <location>
        <begin position="22"/>
        <end position="155"/>
    </location>
</feature>
<dbReference type="RefSeq" id="WP_244917744.1">
    <property type="nucleotide sequence ID" value="NZ_QQAV01000004.1"/>
</dbReference>
<evidence type="ECO:0000259" key="2">
    <source>
        <dbReference type="Pfam" id="PF01878"/>
    </source>
</evidence>
<dbReference type="SUPFAM" id="SSF88697">
    <property type="entry name" value="PUA domain-like"/>
    <property type="match status" value="1"/>
</dbReference>
<reference evidence="3 4" key="1">
    <citation type="submission" date="2018-07" db="EMBL/GenBank/DDBJ databases">
        <title>Genomic Encyclopedia of Type Strains, Phase IV (KMG-IV): sequencing the most valuable type-strain genomes for metagenomic binning, comparative biology and taxonomic classification.</title>
        <authorList>
            <person name="Goeker M."/>
        </authorList>
    </citation>
    <scope>NUCLEOTIDE SEQUENCE [LARGE SCALE GENOMIC DNA]</scope>
    <source>
        <strain evidence="3 4">DSM 21352</strain>
    </source>
</reference>
<dbReference type="InterPro" id="IPR002740">
    <property type="entry name" value="EVE_domain"/>
</dbReference>
<accession>A0A370FFW4</accession>